<feature type="domain" description="HTH cro/C1-type" evidence="2">
    <location>
        <begin position="77"/>
        <end position="131"/>
    </location>
</feature>
<dbReference type="AlphaFoldDB" id="A0AAU0UT02"/>
<organism evidence="3 4">
    <name type="scientific">Metallumcola ferriviriculae</name>
    <dbReference type="NCBI Taxonomy" id="3039180"/>
    <lineage>
        <taxon>Bacteria</taxon>
        <taxon>Bacillati</taxon>
        <taxon>Bacillota</taxon>
        <taxon>Clostridia</taxon>
        <taxon>Neomoorellales</taxon>
        <taxon>Desulfitibacteraceae</taxon>
        <taxon>Metallumcola</taxon>
    </lineage>
</organism>
<evidence type="ECO:0000313" key="4">
    <source>
        <dbReference type="Proteomes" id="UP001329915"/>
    </source>
</evidence>
<keyword evidence="1" id="KW-0238">DNA-binding</keyword>
<dbReference type="SMART" id="SM00530">
    <property type="entry name" value="HTH_XRE"/>
    <property type="match status" value="3"/>
</dbReference>
<dbReference type="GO" id="GO:0005829">
    <property type="term" value="C:cytosol"/>
    <property type="evidence" value="ECO:0007669"/>
    <property type="project" value="TreeGrafter"/>
</dbReference>
<protein>
    <submittedName>
        <fullName evidence="3">Helix-turn-helix domain-containing protein</fullName>
    </submittedName>
</protein>
<accession>A0AAU0UT02</accession>
<dbReference type="PANTHER" id="PTHR46797:SF1">
    <property type="entry name" value="METHYLPHOSPHONATE SYNTHASE"/>
    <property type="match status" value="1"/>
</dbReference>
<evidence type="ECO:0000259" key="2">
    <source>
        <dbReference type="PROSITE" id="PS50943"/>
    </source>
</evidence>
<feature type="domain" description="HTH cro/C1-type" evidence="2">
    <location>
        <begin position="10"/>
        <end position="64"/>
    </location>
</feature>
<dbReference type="PROSITE" id="PS50943">
    <property type="entry name" value="HTH_CROC1"/>
    <property type="match status" value="3"/>
</dbReference>
<evidence type="ECO:0000256" key="1">
    <source>
        <dbReference type="ARBA" id="ARBA00023125"/>
    </source>
</evidence>
<dbReference type="SUPFAM" id="SSF47413">
    <property type="entry name" value="lambda repressor-like DNA-binding domains"/>
    <property type="match status" value="3"/>
</dbReference>
<dbReference type="InterPro" id="IPR001387">
    <property type="entry name" value="Cro/C1-type_HTH"/>
</dbReference>
<dbReference type="KEGG" id="dbc:MFMK1_003235"/>
<evidence type="ECO:0000313" key="3">
    <source>
        <dbReference type="EMBL" id="WRO23376.1"/>
    </source>
</evidence>
<dbReference type="Proteomes" id="UP001329915">
    <property type="component" value="Chromosome"/>
</dbReference>
<dbReference type="PANTHER" id="PTHR46797">
    <property type="entry name" value="HTH-TYPE TRANSCRIPTIONAL REGULATOR"/>
    <property type="match status" value="1"/>
</dbReference>
<dbReference type="CDD" id="cd00093">
    <property type="entry name" value="HTH_XRE"/>
    <property type="match status" value="3"/>
</dbReference>
<gene>
    <name evidence="3" type="ORF">MFMK1_003235</name>
</gene>
<dbReference type="InterPro" id="IPR010982">
    <property type="entry name" value="Lambda_DNA-bd_dom_sf"/>
</dbReference>
<feature type="domain" description="HTH cro/C1-type" evidence="2">
    <location>
        <begin position="145"/>
        <end position="199"/>
    </location>
</feature>
<dbReference type="Gene3D" id="1.10.260.40">
    <property type="entry name" value="lambda repressor-like DNA-binding domains"/>
    <property type="match status" value="3"/>
</dbReference>
<sequence length="260" mass="29290">MFTIFSGQRLREFRKERDYTLNQLAERLNVSPSYLSSIERNLKTPSIPLLKEISKTLNISVSYLFDDYIPGEIGERLKLFREGRGLILQDLADLSNIDVEIIDEIEQGISEPNLDQAEALAKALNVSMRYFYEKLNSDTSLGNKVRQARMKAGLTGADLAAKAGVSPPLISQIENNQTTPLLDTLERIGNALGLTASYFLLEQKDIESLLASLNPKIAEMLGDPQVQTFLRSISNLSAEEFTFVLKYVEFFKHNKSHLKI</sequence>
<dbReference type="EMBL" id="CP121694">
    <property type="protein sequence ID" value="WRO23376.1"/>
    <property type="molecule type" value="Genomic_DNA"/>
</dbReference>
<proteinExistence type="predicted"/>
<dbReference type="GO" id="GO:0003700">
    <property type="term" value="F:DNA-binding transcription factor activity"/>
    <property type="evidence" value="ECO:0007669"/>
    <property type="project" value="TreeGrafter"/>
</dbReference>
<dbReference type="Pfam" id="PF01381">
    <property type="entry name" value="HTH_3"/>
    <property type="match status" value="3"/>
</dbReference>
<keyword evidence="4" id="KW-1185">Reference proteome</keyword>
<dbReference type="RefSeq" id="WP_366922762.1">
    <property type="nucleotide sequence ID" value="NZ_CP121694.1"/>
</dbReference>
<dbReference type="GO" id="GO:0003677">
    <property type="term" value="F:DNA binding"/>
    <property type="evidence" value="ECO:0007669"/>
    <property type="project" value="UniProtKB-KW"/>
</dbReference>
<reference evidence="3 4" key="1">
    <citation type="submission" date="2023-04" db="EMBL/GenBank/DDBJ databases">
        <authorList>
            <person name="Hsu D."/>
        </authorList>
    </citation>
    <scope>NUCLEOTIDE SEQUENCE [LARGE SCALE GENOMIC DNA]</scope>
    <source>
        <strain evidence="3 4">MK1</strain>
    </source>
</reference>
<name>A0AAU0UT02_9FIRM</name>
<dbReference type="InterPro" id="IPR050807">
    <property type="entry name" value="TransReg_Diox_bact_type"/>
</dbReference>